<dbReference type="GO" id="GO:0003677">
    <property type="term" value="F:DNA binding"/>
    <property type="evidence" value="ECO:0007669"/>
    <property type="project" value="InterPro"/>
</dbReference>
<organism evidence="3 4">
    <name type="scientific">Desulfobulbus oligotrophicus</name>
    <dbReference type="NCBI Taxonomy" id="1909699"/>
    <lineage>
        <taxon>Bacteria</taxon>
        <taxon>Pseudomonadati</taxon>
        <taxon>Thermodesulfobacteriota</taxon>
        <taxon>Desulfobulbia</taxon>
        <taxon>Desulfobulbales</taxon>
        <taxon>Desulfobulbaceae</taxon>
        <taxon>Desulfobulbus</taxon>
    </lineage>
</organism>
<dbReference type="Pfam" id="PF00589">
    <property type="entry name" value="Phage_integrase"/>
    <property type="match status" value="1"/>
</dbReference>
<feature type="domain" description="Tyr recombinase" evidence="2">
    <location>
        <begin position="1"/>
        <end position="59"/>
    </location>
</feature>
<dbReference type="KEGG" id="dog:HP555_00925"/>
<accession>A0A7T5VAX9</accession>
<proteinExistence type="predicted"/>
<dbReference type="SUPFAM" id="SSF56349">
    <property type="entry name" value="DNA breaking-rejoining enzymes"/>
    <property type="match status" value="1"/>
</dbReference>
<keyword evidence="1" id="KW-0233">DNA recombination</keyword>
<gene>
    <name evidence="3" type="ORF">HP555_00925</name>
</gene>
<dbReference type="GO" id="GO:0006310">
    <property type="term" value="P:DNA recombination"/>
    <property type="evidence" value="ECO:0007669"/>
    <property type="project" value="UniProtKB-KW"/>
</dbReference>
<evidence type="ECO:0000259" key="2">
    <source>
        <dbReference type="PROSITE" id="PS51898"/>
    </source>
</evidence>
<evidence type="ECO:0000256" key="1">
    <source>
        <dbReference type="ARBA" id="ARBA00023172"/>
    </source>
</evidence>
<sequence length="97" mass="11433">MEKLIKRVKSHSFRHSFATHLLQADCDIRTIQTMPAHTYMRTTMMYTHCIPDKTAKEVKAHQIFKHHFTVEYNKLGMFFAFIVNNTIECISWTIPSS</sequence>
<dbReference type="Proteomes" id="UP000596092">
    <property type="component" value="Chromosome"/>
</dbReference>
<name>A0A7T5VAX9_9BACT</name>
<dbReference type="EMBL" id="CP054140">
    <property type="protein sequence ID" value="QQG64517.1"/>
    <property type="molecule type" value="Genomic_DNA"/>
</dbReference>
<protein>
    <submittedName>
        <fullName evidence="3">Tyrosine-type recombinase/integrase</fullName>
    </submittedName>
</protein>
<reference evidence="3 4" key="1">
    <citation type="submission" date="2020-05" db="EMBL/GenBank/DDBJ databases">
        <title>Complete genome of Desulfobulbus oligotrophicus.</title>
        <authorList>
            <person name="Podar M."/>
        </authorList>
    </citation>
    <scope>NUCLEOTIDE SEQUENCE [LARGE SCALE GENOMIC DNA]</scope>
    <source>
        <strain evidence="3 4">Prop6</strain>
    </source>
</reference>
<dbReference type="Gene3D" id="1.10.443.10">
    <property type="entry name" value="Intergrase catalytic core"/>
    <property type="match status" value="1"/>
</dbReference>
<evidence type="ECO:0000313" key="4">
    <source>
        <dbReference type="Proteomes" id="UP000596092"/>
    </source>
</evidence>
<keyword evidence="4" id="KW-1185">Reference proteome</keyword>
<evidence type="ECO:0000313" key="3">
    <source>
        <dbReference type="EMBL" id="QQG64517.1"/>
    </source>
</evidence>
<dbReference type="InterPro" id="IPR002104">
    <property type="entry name" value="Integrase_catalytic"/>
</dbReference>
<dbReference type="PROSITE" id="PS51898">
    <property type="entry name" value="TYR_RECOMBINASE"/>
    <property type="match status" value="1"/>
</dbReference>
<dbReference type="GO" id="GO:0015074">
    <property type="term" value="P:DNA integration"/>
    <property type="evidence" value="ECO:0007669"/>
    <property type="project" value="InterPro"/>
</dbReference>
<dbReference type="InterPro" id="IPR013762">
    <property type="entry name" value="Integrase-like_cat_sf"/>
</dbReference>
<dbReference type="AlphaFoldDB" id="A0A7T5VAX9"/>
<dbReference type="InterPro" id="IPR011010">
    <property type="entry name" value="DNA_brk_join_enz"/>
</dbReference>